<keyword evidence="1" id="KW-0436">Ligase</keyword>
<sequence length="486" mass="51856">MSPVLENFFQRWQQYAGRTALIEAGRRVSYAALVGEIGARAQVLRQAGAKRLALALDNGIDWVLWDLAALKAGVVCVPLPGFFSADQQKHVLDSAGVDCLIVAEPSLYRQWGFVETSRQLMQRVPSQVPELPSGTLKITYTSGTTGQPKGVCLDADLQLRVAQSLWQTTLPCAVDKHLCVLPLATLLENIAGVYAPLLAGASIELAPMAQIGLQGASGFDLPRFLGTLNRVQPHSLILLPQLLLAVVTAAERGLPVPKSLRFIAVGGGRVAPQLLARADALGLPVYEGYGLSECASVVCLNAPDQRQPGAVGQPLGHLQVQLAADGEVLVKGAQMLGYVGEPPLAGEWLATGDLGHFEGEYLVLHGRKKHQFITAFGRNVNPEWVESELVQQLPIAQAWLQGEAMPANVAIIVARFAATTDAEIAAAIAGVNRHLPDYARVHHWLRAAEPFNATNGLATANGRLRRAALNQHYQSAIAASLAAGTV</sequence>
<dbReference type="InterPro" id="IPR000873">
    <property type="entry name" value="AMP-dep_synth/lig_dom"/>
</dbReference>
<gene>
    <name evidence="3" type="ORF">SAMN05216296_2037</name>
</gene>
<dbReference type="EMBL" id="LT629785">
    <property type="protein sequence ID" value="SDU14507.1"/>
    <property type="molecule type" value="Genomic_DNA"/>
</dbReference>
<accession>A0A1H2G4K8</accession>
<evidence type="ECO:0000313" key="4">
    <source>
        <dbReference type="Proteomes" id="UP000243232"/>
    </source>
</evidence>
<dbReference type="Pfam" id="PF23562">
    <property type="entry name" value="AMP-binding_C_3"/>
    <property type="match status" value="1"/>
</dbReference>
<dbReference type="InterPro" id="IPR050237">
    <property type="entry name" value="ATP-dep_AMP-bd_enzyme"/>
</dbReference>
<evidence type="ECO:0000256" key="1">
    <source>
        <dbReference type="ARBA" id="ARBA00022598"/>
    </source>
</evidence>
<organism evidence="3 4">
    <name type="scientific">Pseudomonas pohangensis</name>
    <dbReference type="NCBI Taxonomy" id="364197"/>
    <lineage>
        <taxon>Bacteria</taxon>
        <taxon>Pseudomonadati</taxon>
        <taxon>Pseudomonadota</taxon>
        <taxon>Gammaproteobacteria</taxon>
        <taxon>Pseudomonadales</taxon>
        <taxon>Pseudomonadaceae</taxon>
        <taxon>Pseudomonas</taxon>
    </lineage>
</organism>
<dbReference type="Gene3D" id="3.40.50.12780">
    <property type="entry name" value="N-terminal domain of ligase-like"/>
    <property type="match status" value="1"/>
</dbReference>
<protein>
    <submittedName>
        <fullName evidence="3">Long-chain acyl-CoA synthetase (AMP-forming)</fullName>
    </submittedName>
</protein>
<dbReference type="RefSeq" id="WP_090194668.1">
    <property type="nucleotide sequence ID" value="NZ_LT629785.1"/>
</dbReference>
<dbReference type="InterPro" id="IPR042099">
    <property type="entry name" value="ANL_N_sf"/>
</dbReference>
<dbReference type="Pfam" id="PF00501">
    <property type="entry name" value="AMP-binding"/>
    <property type="match status" value="1"/>
</dbReference>
<feature type="domain" description="AMP-dependent synthetase/ligase" evidence="2">
    <location>
        <begin position="8"/>
        <end position="334"/>
    </location>
</feature>
<dbReference type="SUPFAM" id="SSF56801">
    <property type="entry name" value="Acetyl-CoA synthetase-like"/>
    <property type="match status" value="1"/>
</dbReference>
<dbReference type="InterPro" id="IPR020845">
    <property type="entry name" value="AMP-binding_CS"/>
</dbReference>
<reference evidence="4" key="1">
    <citation type="submission" date="2016-10" db="EMBL/GenBank/DDBJ databases">
        <authorList>
            <person name="Varghese N."/>
            <person name="Submissions S."/>
        </authorList>
    </citation>
    <scope>NUCLEOTIDE SEQUENCE [LARGE SCALE GENOMIC DNA]</scope>
    <source>
        <strain evidence="4">DSM 17875</strain>
    </source>
</reference>
<dbReference type="STRING" id="364197.SAMN05216296_2037"/>
<dbReference type="PANTHER" id="PTHR43767:SF8">
    <property type="entry name" value="LONG-CHAIN-FATTY-ACID--COA LIGASE"/>
    <property type="match status" value="1"/>
</dbReference>
<dbReference type="GO" id="GO:0016874">
    <property type="term" value="F:ligase activity"/>
    <property type="evidence" value="ECO:0007669"/>
    <property type="project" value="UniProtKB-KW"/>
</dbReference>
<dbReference type="AlphaFoldDB" id="A0A1H2G4K8"/>
<dbReference type="Proteomes" id="UP000243232">
    <property type="component" value="Chromosome I"/>
</dbReference>
<dbReference type="PROSITE" id="PS00455">
    <property type="entry name" value="AMP_BINDING"/>
    <property type="match status" value="1"/>
</dbReference>
<evidence type="ECO:0000259" key="2">
    <source>
        <dbReference type="Pfam" id="PF00501"/>
    </source>
</evidence>
<evidence type="ECO:0000313" key="3">
    <source>
        <dbReference type="EMBL" id="SDU14507.1"/>
    </source>
</evidence>
<keyword evidence="4" id="KW-1185">Reference proteome</keyword>
<dbReference type="PANTHER" id="PTHR43767">
    <property type="entry name" value="LONG-CHAIN-FATTY-ACID--COA LIGASE"/>
    <property type="match status" value="1"/>
</dbReference>
<dbReference type="OrthoDB" id="9803968at2"/>
<proteinExistence type="predicted"/>
<name>A0A1H2G4K8_9PSED</name>